<accession>A0A426YLB9</accession>
<dbReference type="EMBL" id="AMZH03011626">
    <property type="protein sequence ID" value="RRT52516.1"/>
    <property type="molecule type" value="Genomic_DNA"/>
</dbReference>
<comment type="caution">
    <text evidence="1">The sequence shown here is derived from an EMBL/GenBank/DDBJ whole genome shotgun (WGS) entry which is preliminary data.</text>
</comment>
<sequence>MISRHGIVGPAITSTLLSCFSRPPLPAGDRHSPRAIAPMSEWHRLAWPPGPRVAPPHVATWHAGVLAGTAYASDLGCRRPLQAAES</sequence>
<reference evidence="1 2" key="1">
    <citation type="journal article" date="2014" name="Agronomy (Basel)">
        <title>A Draft Genome Sequence for Ensete ventricosum, the Drought-Tolerant Tree Against Hunger.</title>
        <authorList>
            <person name="Harrison J."/>
            <person name="Moore K.A."/>
            <person name="Paszkiewicz K."/>
            <person name="Jones T."/>
            <person name="Grant M."/>
            <person name="Ambacheew D."/>
            <person name="Muzemil S."/>
            <person name="Studholme D.J."/>
        </authorList>
    </citation>
    <scope>NUCLEOTIDE SEQUENCE [LARGE SCALE GENOMIC DNA]</scope>
</reference>
<dbReference type="PROSITE" id="PS51257">
    <property type="entry name" value="PROKAR_LIPOPROTEIN"/>
    <property type="match status" value="1"/>
</dbReference>
<dbReference type="AlphaFoldDB" id="A0A426YLB9"/>
<organism evidence="1 2">
    <name type="scientific">Ensete ventricosum</name>
    <name type="common">Abyssinian banana</name>
    <name type="synonym">Musa ensete</name>
    <dbReference type="NCBI Taxonomy" id="4639"/>
    <lineage>
        <taxon>Eukaryota</taxon>
        <taxon>Viridiplantae</taxon>
        <taxon>Streptophyta</taxon>
        <taxon>Embryophyta</taxon>
        <taxon>Tracheophyta</taxon>
        <taxon>Spermatophyta</taxon>
        <taxon>Magnoliopsida</taxon>
        <taxon>Liliopsida</taxon>
        <taxon>Zingiberales</taxon>
        <taxon>Musaceae</taxon>
        <taxon>Ensete</taxon>
    </lineage>
</organism>
<evidence type="ECO:0000313" key="1">
    <source>
        <dbReference type="EMBL" id="RRT52516.1"/>
    </source>
</evidence>
<protein>
    <submittedName>
        <fullName evidence="1">Uncharacterized protein</fullName>
    </submittedName>
</protein>
<gene>
    <name evidence="1" type="ORF">B296_00045418</name>
</gene>
<dbReference type="Proteomes" id="UP000287651">
    <property type="component" value="Unassembled WGS sequence"/>
</dbReference>
<evidence type="ECO:0000313" key="2">
    <source>
        <dbReference type="Proteomes" id="UP000287651"/>
    </source>
</evidence>
<proteinExistence type="predicted"/>
<name>A0A426YLB9_ENSVE</name>